<name>A0A5C5YWK5_9BACT</name>
<dbReference type="AlphaFoldDB" id="A0A5C5YWK5"/>
<comment type="caution">
    <text evidence="1">The sequence shown here is derived from an EMBL/GenBank/DDBJ whole genome shotgun (WGS) entry which is preliminary data.</text>
</comment>
<gene>
    <name evidence="1" type="ORF">CA13_05640</name>
</gene>
<protein>
    <submittedName>
        <fullName evidence="1">Uncharacterized protein</fullName>
    </submittedName>
</protein>
<evidence type="ECO:0000313" key="2">
    <source>
        <dbReference type="Proteomes" id="UP000315010"/>
    </source>
</evidence>
<dbReference type="Proteomes" id="UP000315010">
    <property type="component" value="Unassembled WGS sequence"/>
</dbReference>
<sequence>MHHQRLPLMPLHVLACQFIRSVGLSRFCAIVDKYKWVRIEIVVGGGDLVDHGVFSNTAKPVLGVAKITFAAVHDTVPKAPFGRMQILAETVASVQITRQ</sequence>
<keyword evidence="2" id="KW-1185">Reference proteome</keyword>
<dbReference type="EMBL" id="SJPJ01000001">
    <property type="protein sequence ID" value="TWT79166.1"/>
    <property type="molecule type" value="Genomic_DNA"/>
</dbReference>
<reference evidence="1 2" key="1">
    <citation type="submission" date="2019-02" db="EMBL/GenBank/DDBJ databases">
        <title>Deep-cultivation of Planctomycetes and their phenomic and genomic characterization uncovers novel biology.</title>
        <authorList>
            <person name="Wiegand S."/>
            <person name="Jogler M."/>
            <person name="Boedeker C."/>
            <person name="Pinto D."/>
            <person name="Vollmers J."/>
            <person name="Rivas-Marin E."/>
            <person name="Kohn T."/>
            <person name="Peeters S.H."/>
            <person name="Heuer A."/>
            <person name="Rast P."/>
            <person name="Oberbeckmann S."/>
            <person name="Bunk B."/>
            <person name="Jeske O."/>
            <person name="Meyerdierks A."/>
            <person name="Storesund J.E."/>
            <person name="Kallscheuer N."/>
            <person name="Luecker S."/>
            <person name="Lage O.M."/>
            <person name="Pohl T."/>
            <person name="Merkel B.J."/>
            <person name="Hornburger P."/>
            <person name="Mueller R.-W."/>
            <person name="Bruemmer F."/>
            <person name="Labrenz M."/>
            <person name="Spormann A.M."/>
            <person name="Op Den Camp H."/>
            <person name="Overmann J."/>
            <person name="Amann R."/>
            <person name="Jetten M.S.M."/>
            <person name="Mascher T."/>
            <person name="Medema M.H."/>
            <person name="Devos D.P."/>
            <person name="Kaster A.-K."/>
            <person name="Ovreas L."/>
            <person name="Rohde M."/>
            <person name="Galperin M.Y."/>
            <person name="Jogler C."/>
        </authorList>
    </citation>
    <scope>NUCLEOTIDE SEQUENCE [LARGE SCALE GENOMIC DNA]</scope>
    <source>
        <strain evidence="1 2">CA13</strain>
    </source>
</reference>
<evidence type="ECO:0000313" key="1">
    <source>
        <dbReference type="EMBL" id="TWT79166.1"/>
    </source>
</evidence>
<proteinExistence type="predicted"/>
<organism evidence="1 2">
    <name type="scientific">Novipirellula herctigrandis</name>
    <dbReference type="NCBI Taxonomy" id="2527986"/>
    <lineage>
        <taxon>Bacteria</taxon>
        <taxon>Pseudomonadati</taxon>
        <taxon>Planctomycetota</taxon>
        <taxon>Planctomycetia</taxon>
        <taxon>Pirellulales</taxon>
        <taxon>Pirellulaceae</taxon>
        <taxon>Novipirellula</taxon>
    </lineage>
</organism>
<accession>A0A5C5YWK5</accession>